<feature type="transmembrane region" description="Helical" evidence="10">
    <location>
        <begin position="171"/>
        <end position="190"/>
    </location>
</feature>
<protein>
    <recommendedName>
        <fullName evidence="3">histidine kinase</fullName>
        <ecNumber evidence="3">2.7.13.3</ecNumber>
    </recommendedName>
</protein>
<dbReference type="InterPro" id="IPR003594">
    <property type="entry name" value="HATPase_dom"/>
</dbReference>
<dbReference type="InterPro" id="IPR013727">
    <property type="entry name" value="2CSK_N"/>
</dbReference>
<keyword evidence="10" id="KW-0472">Membrane</keyword>
<organism evidence="13 14">
    <name type="scientific">Roseibium algae</name>
    <dbReference type="NCBI Taxonomy" id="3123038"/>
    <lineage>
        <taxon>Bacteria</taxon>
        <taxon>Pseudomonadati</taxon>
        <taxon>Pseudomonadota</taxon>
        <taxon>Alphaproteobacteria</taxon>
        <taxon>Hyphomicrobiales</taxon>
        <taxon>Stappiaceae</taxon>
        <taxon>Roseibium</taxon>
    </lineage>
</organism>
<keyword evidence="14" id="KW-1185">Reference proteome</keyword>
<feature type="domain" description="HAMP" evidence="12">
    <location>
        <begin position="191"/>
        <end position="242"/>
    </location>
</feature>
<dbReference type="InterPro" id="IPR036890">
    <property type="entry name" value="HATPase_C_sf"/>
</dbReference>
<dbReference type="EC" id="2.7.13.3" evidence="3"/>
<dbReference type="Pfam" id="PF08521">
    <property type="entry name" value="2CSK_N"/>
    <property type="match status" value="1"/>
</dbReference>
<dbReference type="Pfam" id="PF02518">
    <property type="entry name" value="HATPase_c"/>
    <property type="match status" value="1"/>
</dbReference>
<dbReference type="InterPro" id="IPR003661">
    <property type="entry name" value="HisK_dim/P_dom"/>
</dbReference>
<feature type="transmembrane region" description="Helical" evidence="10">
    <location>
        <begin position="20"/>
        <end position="40"/>
    </location>
</feature>
<dbReference type="InterPro" id="IPR005467">
    <property type="entry name" value="His_kinase_dom"/>
</dbReference>
<keyword evidence="6 10" id="KW-0812">Transmembrane</keyword>
<evidence type="ECO:0000313" key="14">
    <source>
        <dbReference type="Proteomes" id="UP001385499"/>
    </source>
</evidence>
<dbReference type="GO" id="GO:0004673">
    <property type="term" value="F:protein histidine kinase activity"/>
    <property type="evidence" value="ECO:0007669"/>
    <property type="project" value="UniProtKB-EC"/>
</dbReference>
<accession>A0ABU8TGV2</accession>
<dbReference type="CDD" id="cd00082">
    <property type="entry name" value="HisKA"/>
    <property type="match status" value="1"/>
</dbReference>
<name>A0ABU8TGV2_9HYPH</name>
<evidence type="ECO:0000256" key="5">
    <source>
        <dbReference type="ARBA" id="ARBA00022679"/>
    </source>
</evidence>
<dbReference type="InterPro" id="IPR036097">
    <property type="entry name" value="HisK_dim/P_sf"/>
</dbReference>
<comment type="catalytic activity">
    <reaction evidence="1">
        <text>ATP + protein L-histidine = ADP + protein N-phospho-L-histidine.</text>
        <dbReference type="EC" id="2.7.13.3"/>
    </reaction>
</comment>
<dbReference type="Pfam" id="PF00512">
    <property type="entry name" value="HisKA"/>
    <property type="match status" value="1"/>
</dbReference>
<keyword evidence="7 13" id="KW-0418">Kinase</keyword>
<keyword evidence="9" id="KW-0902">Two-component regulatory system</keyword>
<dbReference type="Gene3D" id="1.10.287.130">
    <property type="match status" value="1"/>
</dbReference>
<sequence>MLSWHITLATMSLTARVSLAVATLLLIGGVFVSFAAFTYGRDAAREAYDRLLLGAANDVAASISVQDGKPLVDLPTSAFELLALAPDDRIAYRVIGTDGETLTGYDAIAVPSKRSKSNVQFYDGDFIGEAARFVSVSRRFSERDLNGTVLIVVGQTLLARNALALDITRNALAALTVSGAAMLLLAGLVVRSALKPLDRIGEVFARRDPHDLTPMDPAVPREAAVMVSALNDFMARLDRQMGSMRNLISDTAHQLRTPVAALRAQADLAADETDEADRRVIVERIHQRSVSLGRLLDQMLSRALVVHRSDSVRREIVDLRDVALEVFESEDHHLLAPWRDVNLVIGDVQILVLADEHSLGEATKNLLHNALKHGKGTVQIGVDVQGDKGCLWVQDEGVGPSESIRNALGDRFTRSAASKGDSAGLGLSIAKSVAEAFSGKLHLSESDDSKFRTTLALPIAGGKA</sequence>
<dbReference type="Proteomes" id="UP001385499">
    <property type="component" value="Unassembled WGS sequence"/>
</dbReference>
<evidence type="ECO:0000259" key="11">
    <source>
        <dbReference type="PROSITE" id="PS50109"/>
    </source>
</evidence>
<dbReference type="EMBL" id="JBAKIA010000001">
    <property type="protein sequence ID" value="MEJ8472890.1"/>
    <property type="molecule type" value="Genomic_DNA"/>
</dbReference>
<dbReference type="RefSeq" id="WP_340272382.1">
    <property type="nucleotide sequence ID" value="NZ_JBAKIA010000001.1"/>
</dbReference>
<keyword evidence="4" id="KW-0597">Phosphoprotein</keyword>
<dbReference type="SMART" id="SM00388">
    <property type="entry name" value="HisKA"/>
    <property type="match status" value="1"/>
</dbReference>
<comment type="subcellular location">
    <subcellularLocation>
        <location evidence="2">Membrane</location>
    </subcellularLocation>
</comment>
<reference evidence="13 14" key="1">
    <citation type="submission" date="2024-02" db="EMBL/GenBank/DDBJ databases">
        <title>Roseibium algae sp. nov., isolated from marine alga (Grateloupia sp.), showing potential in myo-inositol conversion.</title>
        <authorList>
            <person name="Wang Y."/>
        </authorList>
    </citation>
    <scope>NUCLEOTIDE SEQUENCE [LARGE SCALE GENOMIC DNA]</scope>
    <source>
        <strain evidence="13 14">H3510</strain>
    </source>
</reference>
<evidence type="ECO:0000256" key="10">
    <source>
        <dbReference type="SAM" id="Phobius"/>
    </source>
</evidence>
<feature type="domain" description="Histidine kinase" evidence="11">
    <location>
        <begin position="250"/>
        <end position="461"/>
    </location>
</feature>
<evidence type="ECO:0000256" key="9">
    <source>
        <dbReference type="ARBA" id="ARBA00023012"/>
    </source>
</evidence>
<dbReference type="PROSITE" id="PS50885">
    <property type="entry name" value="HAMP"/>
    <property type="match status" value="1"/>
</dbReference>
<comment type="caution">
    <text evidence="13">The sequence shown here is derived from an EMBL/GenBank/DDBJ whole genome shotgun (WGS) entry which is preliminary data.</text>
</comment>
<dbReference type="InterPro" id="IPR050428">
    <property type="entry name" value="TCS_sensor_his_kinase"/>
</dbReference>
<gene>
    <name evidence="13" type="ORF">V6575_02215</name>
</gene>
<dbReference type="PROSITE" id="PS50109">
    <property type="entry name" value="HIS_KIN"/>
    <property type="match status" value="1"/>
</dbReference>
<evidence type="ECO:0000256" key="8">
    <source>
        <dbReference type="ARBA" id="ARBA00022989"/>
    </source>
</evidence>
<evidence type="ECO:0000256" key="4">
    <source>
        <dbReference type="ARBA" id="ARBA00022553"/>
    </source>
</evidence>
<evidence type="ECO:0000256" key="2">
    <source>
        <dbReference type="ARBA" id="ARBA00004370"/>
    </source>
</evidence>
<evidence type="ECO:0000256" key="7">
    <source>
        <dbReference type="ARBA" id="ARBA00022777"/>
    </source>
</evidence>
<dbReference type="PANTHER" id="PTHR45436:SF1">
    <property type="entry name" value="SENSOR PROTEIN QSEC"/>
    <property type="match status" value="1"/>
</dbReference>
<dbReference type="SUPFAM" id="SSF47384">
    <property type="entry name" value="Homodimeric domain of signal transducing histidine kinase"/>
    <property type="match status" value="1"/>
</dbReference>
<evidence type="ECO:0000313" key="13">
    <source>
        <dbReference type="EMBL" id="MEJ8472890.1"/>
    </source>
</evidence>
<dbReference type="Gene3D" id="3.30.565.10">
    <property type="entry name" value="Histidine kinase-like ATPase, C-terminal domain"/>
    <property type="match status" value="1"/>
</dbReference>
<proteinExistence type="predicted"/>
<dbReference type="SMART" id="SM00387">
    <property type="entry name" value="HATPase_c"/>
    <property type="match status" value="1"/>
</dbReference>
<evidence type="ECO:0000259" key="12">
    <source>
        <dbReference type="PROSITE" id="PS50885"/>
    </source>
</evidence>
<evidence type="ECO:0000256" key="3">
    <source>
        <dbReference type="ARBA" id="ARBA00012438"/>
    </source>
</evidence>
<keyword evidence="8 10" id="KW-1133">Transmembrane helix</keyword>
<dbReference type="SUPFAM" id="SSF55874">
    <property type="entry name" value="ATPase domain of HSP90 chaperone/DNA topoisomerase II/histidine kinase"/>
    <property type="match status" value="1"/>
</dbReference>
<evidence type="ECO:0000256" key="6">
    <source>
        <dbReference type="ARBA" id="ARBA00022692"/>
    </source>
</evidence>
<dbReference type="InterPro" id="IPR003660">
    <property type="entry name" value="HAMP_dom"/>
</dbReference>
<dbReference type="PANTHER" id="PTHR45436">
    <property type="entry name" value="SENSOR HISTIDINE KINASE YKOH"/>
    <property type="match status" value="1"/>
</dbReference>
<keyword evidence="5 13" id="KW-0808">Transferase</keyword>
<evidence type="ECO:0000256" key="1">
    <source>
        <dbReference type="ARBA" id="ARBA00000085"/>
    </source>
</evidence>